<gene>
    <name evidence="1" type="ORF">YC6258_00015</name>
</gene>
<evidence type="ECO:0008006" key="3">
    <source>
        <dbReference type="Google" id="ProtNLM"/>
    </source>
</evidence>
<reference evidence="1 2" key="1">
    <citation type="submission" date="2014-01" db="EMBL/GenBank/DDBJ databases">
        <title>Full genme sequencing of cellulolytic bacterium Gynuella sunshinyii YC6258T gen. nov., sp. nov.</title>
        <authorList>
            <person name="Khan H."/>
            <person name="Chung E.J."/>
            <person name="Chung Y.R."/>
        </authorList>
    </citation>
    <scope>NUCLEOTIDE SEQUENCE [LARGE SCALE GENOMIC DNA]</scope>
    <source>
        <strain evidence="1 2">YC6258</strain>
    </source>
</reference>
<name>A0A0C5VCS4_9GAMM</name>
<dbReference type="Proteomes" id="UP000032266">
    <property type="component" value="Chromosome"/>
</dbReference>
<proteinExistence type="predicted"/>
<dbReference type="STRING" id="1445510.YC6258_00015"/>
<dbReference type="EMBL" id="CP007142">
    <property type="protein sequence ID" value="AJQ92071.1"/>
    <property type="molecule type" value="Genomic_DNA"/>
</dbReference>
<organism evidence="1 2">
    <name type="scientific">Gynuella sunshinyii YC6258</name>
    <dbReference type="NCBI Taxonomy" id="1445510"/>
    <lineage>
        <taxon>Bacteria</taxon>
        <taxon>Pseudomonadati</taxon>
        <taxon>Pseudomonadota</taxon>
        <taxon>Gammaproteobacteria</taxon>
        <taxon>Oceanospirillales</taxon>
        <taxon>Saccharospirillaceae</taxon>
        <taxon>Gynuella</taxon>
    </lineage>
</organism>
<dbReference type="Pfam" id="PF10679">
    <property type="entry name" value="DUF2491"/>
    <property type="match status" value="1"/>
</dbReference>
<protein>
    <recommendedName>
        <fullName evidence="3">DUF2491 domain-containing protein</fullName>
    </recommendedName>
</protein>
<accession>A0A0C5VCS4</accession>
<evidence type="ECO:0000313" key="1">
    <source>
        <dbReference type="EMBL" id="AJQ92071.1"/>
    </source>
</evidence>
<sequence length="216" mass="24541">MFSKWFGKKDDSSTEVKAPEIMGLRIGGAFELDDLKLRLIEPDLIVEGVARTQLIQAVGMVKLDESTTVLRYYTDDDGFLQVLLTGGMTEQHISDVKLWYFYQTEGVNSDHQWNELLNHGISTPDTELEGYRFNRVWGGVGGESPPVAMTEQTWQEDGSESETDQFMMLYEREIKDGHFEYLIKSGEEKIIHNQADRCLVISTGFDIHHADISIIG</sequence>
<dbReference type="InterPro" id="IPR019621">
    <property type="entry name" value="DUF2491"/>
</dbReference>
<dbReference type="KEGG" id="gsn:YC6258_00015"/>
<evidence type="ECO:0000313" key="2">
    <source>
        <dbReference type="Proteomes" id="UP000032266"/>
    </source>
</evidence>
<dbReference type="PATRIC" id="fig|1445510.3.peg.14"/>
<dbReference type="AlphaFoldDB" id="A0A0C5VCS4"/>
<dbReference type="OrthoDB" id="6148994at2"/>
<dbReference type="HOGENOM" id="CLU_100935_0_1_6"/>
<dbReference type="RefSeq" id="WP_044615239.1">
    <property type="nucleotide sequence ID" value="NZ_CP007142.1"/>
</dbReference>
<keyword evidence="2" id="KW-1185">Reference proteome</keyword>